<dbReference type="RefSeq" id="WP_226384480.1">
    <property type="nucleotide sequence ID" value="NZ_JADCKA010000001.1"/>
</dbReference>
<proteinExistence type="predicted"/>
<dbReference type="PANTHER" id="PTHR47542">
    <property type="entry name" value="ACYL-COA N-ACYLTRANSFERASES (NAT) SUPERFAMILY PROTEIN"/>
    <property type="match status" value="1"/>
</dbReference>
<evidence type="ECO:0000313" key="2">
    <source>
        <dbReference type="EMBL" id="MBE5034815.1"/>
    </source>
</evidence>
<dbReference type="InterPro" id="IPR000182">
    <property type="entry name" value="GNAT_dom"/>
</dbReference>
<keyword evidence="3" id="KW-1185">Reference proteome</keyword>
<keyword evidence="2" id="KW-0687">Ribonucleoprotein</keyword>
<dbReference type="CDD" id="cd04301">
    <property type="entry name" value="NAT_SF"/>
    <property type="match status" value="1"/>
</dbReference>
<dbReference type="Proteomes" id="UP001516588">
    <property type="component" value="Unassembled WGS sequence"/>
</dbReference>
<evidence type="ECO:0000259" key="1">
    <source>
        <dbReference type="PROSITE" id="PS51186"/>
    </source>
</evidence>
<dbReference type="NCBIfam" id="TIGR01575">
    <property type="entry name" value="rimI"/>
    <property type="match status" value="1"/>
</dbReference>
<dbReference type="SUPFAM" id="SSF55729">
    <property type="entry name" value="Acyl-CoA N-acyltransferases (Nat)"/>
    <property type="match status" value="1"/>
</dbReference>
<organism evidence="2 3">
    <name type="scientific">Gallibacter intestinalis</name>
    <dbReference type="NCBI Taxonomy" id="2779356"/>
    <lineage>
        <taxon>Bacteria</taxon>
        <taxon>Bacillati</taxon>
        <taxon>Bacillota</taxon>
        <taxon>Clostridia</taxon>
        <taxon>Eubacteriales</taxon>
        <taxon>Eubacteriaceae</taxon>
        <taxon>Gallibacter</taxon>
    </lineage>
</organism>
<name>A0ABR9QVC1_9FIRM</name>
<evidence type="ECO:0000313" key="3">
    <source>
        <dbReference type="Proteomes" id="UP001516588"/>
    </source>
</evidence>
<feature type="domain" description="N-acetyltransferase" evidence="1">
    <location>
        <begin position="7"/>
        <end position="153"/>
    </location>
</feature>
<dbReference type="PROSITE" id="PS51186">
    <property type="entry name" value="GNAT"/>
    <property type="match status" value="1"/>
</dbReference>
<sequence>MKTYDNIVFREALSADIDTIAELEKVCFKDPWSRAAIRDEIDKNPMSLYMVAEDTDIKQVIGYAGLWQIFDEGNITNIAVDPKRRREGIGDRLVGELVRNSMERGMISFTLEVRVSNSPAISLYERHGFEIAGIRPGYYVDGEDAYIMWLYTEERKDNK</sequence>
<dbReference type="InterPro" id="IPR016181">
    <property type="entry name" value="Acyl_CoA_acyltransferase"/>
</dbReference>
<dbReference type="Pfam" id="PF00583">
    <property type="entry name" value="Acetyltransf_1"/>
    <property type="match status" value="1"/>
</dbReference>
<dbReference type="InterPro" id="IPR006464">
    <property type="entry name" value="AcTrfase_RimI/Ard1"/>
</dbReference>
<keyword evidence="2" id="KW-0689">Ribosomal protein</keyword>
<protein>
    <submittedName>
        <fullName evidence="2">Ribosomal protein S18-alanine N-acetyltransferase</fullName>
    </submittedName>
</protein>
<gene>
    <name evidence="2" type="primary">rimI</name>
    <name evidence="2" type="ORF">INF20_00730</name>
</gene>
<accession>A0ABR9QVC1</accession>
<dbReference type="GO" id="GO:0005840">
    <property type="term" value="C:ribosome"/>
    <property type="evidence" value="ECO:0007669"/>
    <property type="project" value="UniProtKB-KW"/>
</dbReference>
<dbReference type="PANTHER" id="PTHR47542:SF2">
    <property type="entry name" value="ACYL-COA N-ACYLTRANSFERASES (NAT) SUPERFAMILY PROTEIN"/>
    <property type="match status" value="1"/>
</dbReference>
<reference evidence="2 3" key="1">
    <citation type="submission" date="2020-10" db="EMBL/GenBank/DDBJ databases">
        <title>ChiBAC.</title>
        <authorList>
            <person name="Zenner C."/>
            <person name="Hitch T.C.A."/>
            <person name="Clavel T."/>
        </authorList>
    </citation>
    <scope>NUCLEOTIDE SEQUENCE [LARGE SCALE GENOMIC DNA]</scope>
    <source>
        <strain evidence="2 3">DSM 108706</strain>
    </source>
</reference>
<comment type="caution">
    <text evidence="2">The sequence shown here is derived from an EMBL/GenBank/DDBJ whole genome shotgun (WGS) entry which is preliminary data.</text>
</comment>
<dbReference type="Gene3D" id="3.40.630.30">
    <property type="match status" value="1"/>
</dbReference>
<dbReference type="EMBL" id="JADCKA010000001">
    <property type="protein sequence ID" value="MBE5034815.1"/>
    <property type="molecule type" value="Genomic_DNA"/>
</dbReference>